<protein>
    <submittedName>
        <fullName evidence="1">Uncharacterized protein</fullName>
    </submittedName>
</protein>
<accession>A0ABD0K163</accession>
<comment type="caution">
    <text evidence="1">The sequence shown here is derived from an EMBL/GenBank/DDBJ whole genome shotgun (WGS) entry which is preliminary data.</text>
</comment>
<evidence type="ECO:0000313" key="2">
    <source>
        <dbReference type="Proteomes" id="UP001519460"/>
    </source>
</evidence>
<reference evidence="1 2" key="1">
    <citation type="journal article" date="2023" name="Sci. Data">
        <title>Genome assembly of the Korean intertidal mud-creeper Batillaria attramentaria.</title>
        <authorList>
            <person name="Patra A.K."/>
            <person name="Ho P.T."/>
            <person name="Jun S."/>
            <person name="Lee S.J."/>
            <person name="Kim Y."/>
            <person name="Won Y.J."/>
        </authorList>
    </citation>
    <scope>NUCLEOTIDE SEQUENCE [LARGE SCALE GENOMIC DNA]</scope>
    <source>
        <strain evidence="1">Wonlab-2016</strain>
    </source>
</reference>
<proteinExistence type="predicted"/>
<organism evidence="1 2">
    <name type="scientific">Batillaria attramentaria</name>
    <dbReference type="NCBI Taxonomy" id="370345"/>
    <lineage>
        <taxon>Eukaryota</taxon>
        <taxon>Metazoa</taxon>
        <taxon>Spiralia</taxon>
        <taxon>Lophotrochozoa</taxon>
        <taxon>Mollusca</taxon>
        <taxon>Gastropoda</taxon>
        <taxon>Caenogastropoda</taxon>
        <taxon>Sorbeoconcha</taxon>
        <taxon>Cerithioidea</taxon>
        <taxon>Batillariidae</taxon>
        <taxon>Batillaria</taxon>
    </lineage>
</organism>
<name>A0ABD0K163_9CAEN</name>
<sequence length="107" mass="11938">MHHRSTPSLLTSLVYARDAKTEECVDWKRIEPDLHLGPTPRQRSSSFGQPIFTCQFVCAHARLAAVALLRGEVARCSKWSWVLSGDALLFSVIRMLVDAGRGGEKRS</sequence>
<keyword evidence="2" id="KW-1185">Reference proteome</keyword>
<evidence type="ECO:0000313" key="1">
    <source>
        <dbReference type="EMBL" id="KAK7480761.1"/>
    </source>
</evidence>
<gene>
    <name evidence="1" type="ORF">BaRGS_00028022</name>
</gene>
<dbReference type="Proteomes" id="UP001519460">
    <property type="component" value="Unassembled WGS sequence"/>
</dbReference>
<dbReference type="AlphaFoldDB" id="A0ABD0K163"/>
<dbReference type="EMBL" id="JACVVK020000275">
    <property type="protein sequence ID" value="KAK7480761.1"/>
    <property type="molecule type" value="Genomic_DNA"/>
</dbReference>